<dbReference type="FunFam" id="2.60.40.1490:FF:000001">
    <property type="entry name" value="Histone chaperone ASF1"/>
    <property type="match status" value="1"/>
</dbReference>
<dbReference type="Gene3D" id="2.60.40.1490">
    <property type="entry name" value="Histone chaperone ASF1-like"/>
    <property type="match status" value="1"/>
</dbReference>
<keyword evidence="3" id="KW-0805">Transcription regulation</keyword>
<gene>
    <name evidence="7" type="primary">asf1_1</name>
    <name evidence="7" type="ORF">B7P43_G03622</name>
</gene>
<dbReference type="InParanoid" id="A0A2J7PSX3"/>
<reference evidence="7 8" key="1">
    <citation type="submission" date="2017-12" db="EMBL/GenBank/DDBJ databases">
        <title>Hemimetabolous genomes reveal molecular basis of termite eusociality.</title>
        <authorList>
            <person name="Harrison M.C."/>
            <person name="Jongepier E."/>
            <person name="Robertson H.M."/>
            <person name="Arning N."/>
            <person name="Bitard-Feildel T."/>
            <person name="Chao H."/>
            <person name="Childers C.P."/>
            <person name="Dinh H."/>
            <person name="Doddapaneni H."/>
            <person name="Dugan S."/>
            <person name="Gowin J."/>
            <person name="Greiner C."/>
            <person name="Han Y."/>
            <person name="Hu H."/>
            <person name="Hughes D.S.T."/>
            <person name="Huylmans A.-K."/>
            <person name="Kemena C."/>
            <person name="Kremer L.P.M."/>
            <person name="Lee S.L."/>
            <person name="Lopez-Ezquerra A."/>
            <person name="Mallet L."/>
            <person name="Monroy-Kuhn J.M."/>
            <person name="Moser A."/>
            <person name="Murali S.C."/>
            <person name="Muzny D.M."/>
            <person name="Otani S."/>
            <person name="Piulachs M.-D."/>
            <person name="Poelchau M."/>
            <person name="Qu J."/>
            <person name="Schaub F."/>
            <person name="Wada-Katsumata A."/>
            <person name="Worley K.C."/>
            <person name="Xie Q."/>
            <person name="Ylla G."/>
            <person name="Poulsen M."/>
            <person name="Gibbs R.A."/>
            <person name="Schal C."/>
            <person name="Richards S."/>
            <person name="Belles X."/>
            <person name="Korb J."/>
            <person name="Bornberg-Bauer E."/>
        </authorList>
    </citation>
    <scope>NUCLEOTIDE SEQUENCE [LARGE SCALE GENOMIC DNA]</scope>
    <source>
        <tissue evidence="7">Whole body</tissue>
    </source>
</reference>
<dbReference type="GO" id="GO:0005634">
    <property type="term" value="C:nucleus"/>
    <property type="evidence" value="ECO:0007669"/>
    <property type="project" value="UniProtKB-SubCell"/>
</dbReference>
<evidence type="ECO:0000256" key="4">
    <source>
        <dbReference type="ARBA" id="ARBA00023163"/>
    </source>
</evidence>
<dbReference type="GO" id="GO:0000785">
    <property type="term" value="C:chromatin"/>
    <property type="evidence" value="ECO:0007669"/>
    <property type="project" value="TreeGrafter"/>
</dbReference>
<dbReference type="SUPFAM" id="SSF101546">
    <property type="entry name" value="ASF1-like"/>
    <property type="match status" value="1"/>
</dbReference>
<dbReference type="OrthoDB" id="29755at2759"/>
<evidence type="ECO:0000256" key="3">
    <source>
        <dbReference type="ARBA" id="ARBA00023015"/>
    </source>
</evidence>
<name>A0A2J7PSX3_9NEOP</name>
<proteinExistence type="inferred from homology"/>
<evidence type="ECO:0000256" key="6">
    <source>
        <dbReference type="ARBA" id="ARBA00023242"/>
    </source>
</evidence>
<dbReference type="PANTHER" id="PTHR12040">
    <property type="entry name" value="ANTI-SILENCING PROTEIN 1"/>
    <property type="match status" value="1"/>
</dbReference>
<comment type="similarity">
    <text evidence="2">Belongs to the ASF1 family.</text>
</comment>
<dbReference type="Pfam" id="PF04729">
    <property type="entry name" value="ASF1_hist_chap"/>
    <property type="match status" value="1"/>
</dbReference>
<evidence type="ECO:0000256" key="1">
    <source>
        <dbReference type="ARBA" id="ARBA00004123"/>
    </source>
</evidence>
<evidence type="ECO:0000256" key="2">
    <source>
        <dbReference type="ARBA" id="ARBA00006051"/>
    </source>
</evidence>
<dbReference type="AlphaFoldDB" id="A0A2J7PSX3"/>
<keyword evidence="5" id="KW-0143">Chaperone</keyword>
<comment type="subcellular location">
    <subcellularLocation>
        <location evidence="1">Nucleus</location>
    </subcellularLocation>
</comment>
<keyword evidence="6" id="KW-0539">Nucleus</keyword>
<dbReference type="GO" id="GO:0006335">
    <property type="term" value="P:DNA replication-dependent chromatin assembly"/>
    <property type="evidence" value="ECO:0007669"/>
    <property type="project" value="TreeGrafter"/>
</dbReference>
<organism evidence="7 8">
    <name type="scientific">Cryptotermes secundus</name>
    <dbReference type="NCBI Taxonomy" id="105785"/>
    <lineage>
        <taxon>Eukaryota</taxon>
        <taxon>Metazoa</taxon>
        <taxon>Ecdysozoa</taxon>
        <taxon>Arthropoda</taxon>
        <taxon>Hexapoda</taxon>
        <taxon>Insecta</taxon>
        <taxon>Pterygota</taxon>
        <taxon>Neoptera</taxon>
        <taxon>Polyneoptera</taxon>
        <taxon>Dictyoptera</taxon>
        <taxon>Blattodea</taxon>
        <taxon>Blattoidea</taxon>
        <taxon>Termitoidae</taxon>
        <taxon>Kalotermitidae</taxon>
        <taxon>Cryptotermitinae</taxon>
        <taxon>Cryptotermes</taxon>
    </lineage>
</organism>
<dbReference type="GO" id="GO:0042393">
    <property type="term" value="F:histone binding"/>
    <property type="evidence" value="ECO:0007669"/>
    <property type="project" value="TreeGrafter"/>
</dbReference>
<dbReference type="InterPro" id="IPR006818">
    <property type="entry name" value="ASF1-like"/>
</dbReference>
<accession>A0A2J7PSX3</accession>
<dbReference type="EMBL" id="NEVH01021922">
    <property type="protein sequence ID" value="PNF19430.1"/>
    <property type="molecule type" value="Genomic_DNA"/>
</dbReference>
<dbReference type="InterPro" id="IPR036747">
    <property type="entry name" value="ASF1-like_sf"/>
</dbReference>
<comment type="caution">
    <text evidence="7">The sequence shown here is derived from an EMBL/GenBank/DDBJ whole genome shotgun (WGS) entry which is preliminary data.</text>
</comment>
<dbReference type="PANTHER" id="PTHR12040:SF0">
    <property type="entry name" value="HISTONE CHAPERONE ASF1"/>
    <property type="match status" value="1"/>
</dbReference>
<keyword evidence="4" id="KW-0804">Transcription</keyword>
<evidence type="ECO:0000256" key="5">
    <source>
        <dbReference type="ARBA" id="ARBA00023186"/>
    </source>
</evidence>
<dbReference type="FunCoup" id="A0A2J7PSX3">
    <property type="interactions" value="1217"/>
</dbReference>
<dbReference type="EMBL" id="NEVH01021922">
    <property type="protein sequence ID" value="PNF19431.1"/>
    <property type="molecule type" value="Genomic_DNA"/>
</dbReference>
<keyword evidence="8" id="KW-1185">Reference proteome</keyword>
<evidence type="ECO:0000313" key="8">
    <source>
        <dbReference type="Proteomes" id="UP000235965"/>
    </source>
</evidence>
<protein>
    <submittedName>
        <fullName evidence="7">Histone chaperone asf1</fullName>
    </submittedName>
</protein>
<sequence>MAKVQLCNVVVLDNPSPFLNPFQFELTFECIEELKEDLEWKMIYVGSAESEEHDQILDTIYVGPIPEGKHMFVFQANPPDVLKIPVVDALGVTVVLLTCSYRQQEFVRVGYFINNEYTDPELKENPPTQPQFDKVFRNILASQPRVTRFKINWDDTDTLHQTTENTAHTLEEELVNSNSAVGFSESSSQSAMEVM</sequence>
<evidence type="ECO:0000313" key="7">
    <source>
        <dbReference type="EMBL" id="PNF19430.1"/>
    </source>
</evidence>
<dbReference type="Proteomes" id="UP000235965">
    <property type="component" value="Unassembled WGS sequence"/>
</dbReference>
<dbReference type="STRING" id="105785.A0A2J7PSX3"/>